<accession>A0A5R9FWM1</accession>
<proteinExistence type="predicted"/>
<feature type="compositionally biased region" description="Low complexity" evidence="1">
    <location>
        <begin position="40"/>
        <end position="73"/>
    </location>
</feature>
<dbReference type="RefSeq" id="WP_138043984.1">
    <property type="nucleotide sequence ID" value="NZ_VBZC01000005.1"/>
</dbReference>
<feature type="region of interest" description="Disordered" evidence="1">
    <location>
        <begin position="38"/>
        <end position="79"/>
    </location>
</feature>
<protein>
    <submittedName>
        <fullName evidence="2">Uncharacterized protein</fullName>
    </submittedName>
</protein>
<dbReference type="EMBL" id="VBZC01000005">
    <property type="protein sequence ID" value="TLS47069.1"/>
    <property type="molecule type" value="Genomic_DNA"/>
</dbReference>
<comment type="caution">
    <text evidence="2">The sequence shown here is derived from an EMBL/GenBank/DDBJ whole genome shotgun (WGS) entry which is preliminary data.</text>
</comment>
<sequence length="79" mass="8421">MHEAPIYAQLISERGDVPLQVRSEARRLLRELGWILNADSSSTGRPPGSPAGSAPAPVSTSGSRSLPPRSPGRFVRSQT</sequence>
<evidence type="ECO:0000256" key="1">
    <source>
        <dbReference type="SAM" id="MobiDB-lite"/>
    </source>
</evidence>
<organism evidence="2 3">
    <name type="scientific">Streptomyces montanus</name>
    <dbReference type="NCBI Taxonomy" id="2580423"/>
    <lineage>
        <taxon>Bacteria</taxon>
        <taxon>Bacillati</taxon>
        <taxon>Actinomycetota</taxon>
        <taxon>Actinomycetes</taxon>
        <taxon>Kitasatosporales</taxon>
        <taxon>Streptomycetaceae</taxon>
        <taxon>Streptomyces</taxon>
    </lineage>
</organism>
<gene>
    <name evidence="2" type="ORF">FE633_05775</name>
</gene>
<dbReference type="Proteomes" id="UP000305906">
    <property type="component" value="Unassembled WGS sequence"/>
</dbReference>
<dbReference type="AlphaFoldDB" id="A0A5R9FWM1"/>
<evidence type="ECO:0000313" key="2">
    <source>
        <dbReference type="EMBL" id="TLS47069.1"/>
    </source>
</evidence>
<keyword evidence="3" id="KW-1185">Reference proteome</keyword>
<name>A0A5R9FWM1_9ACTN</name>
<evidence type="ECO:0000313" key="3">
    <source>
        <dbReference type="Proteomes" id="UP000305906"/>
    </source>
</evidence>
<reference evidence="2 3" key="1">
    <citation type="submission" date="2019-05" db="EMBL/GenBank/DDBJ databases">
        <title>Streptomyces sp. NEAU-C151, a novel actinomycete isolated from soil.</title>
        <authorList>
            <person name="Han L."/>
            <person name="Jiang H."/>
        </authorList>
    </citation>
    <scope>NUCLEOTIDE SEQUENCE [LARGE SCALE GENOMIC DNA]</scope>
    <source>
        <strain evidence="2 3">NEAU-C151</strain>
    </source>
</reference>